<dbReference type="EMBL" id="CAEZXR010000136">
    <property type="protein sequence ID" value="CAB4707555.1"/>
    <property type="molecule type" value="Genomic_DNA"/>
</dbReference>
<gene>
    <name evidence="1" type="ORF">UFOPK2579_01261</name>
</gene>
<name>A0A6J6QEH4_9ZZZZ</name>
<reference evidence="1" key="1">
    <citation type="submission" date="2020-05" db="EMBL/GenBank/DDBJ databases">
        <authorList>
            <person name="Chiriac C."/>
            <person name="Salcher M."/>
            <person name="Ghai R."/>
            <person name="Kavagutti S V."/>
        </authorList>
    </citation>
    <scope>NUCLEOTIDE SEQUENCE</scope>
</reference>
<accession>A0A6J6QEH4</accession>
<organism evidence="1">
    <name type="scientific">freshwater metagenome</name>
    <dbReference type="NCBI Taxonomy" id="449393"/>
    <lineage>
        <taxon>unclassified sequences</taxon>
        <taxon>metagenomes</taxon>
        <taxon>ecological metagenomes</taxon>
    </lineage>
</organism>
<evidence type="ECO:0000313" key="1">
    <source>
        <dbReference type="EMBL" id="CAB4707555.1"/>
    </source>
</evidence>
<dbReference type="AlphaFoldDB" id="A0A6J6QEH4"/>
<sequence>MPVGEPLPVVVPETARRVEMGSSIAPPATGEQSG</sequence>
<protein>
    <submittedName>
        <fullName evidence="1">Unannotated protein</fullName>
    </submittedName>
</protein>
<proteinExistence type="predicted"/>